<comment type="similarity">
    <text evidence="2 10">Belongs to the disproportionating enzyme family.</text>
</comment>
<evidence type="ECO:0000256" key="1">
    <source>
        <dbReference type="ARBA" id="ARBA00000439"/>
    </source>
</evidence>
<dbReference type="GO" id="GO:0005975">
    <property type="term" value="P:carbohydrate metabolic process"/>
    <property type="evidence" value="ECO:0007669"/>
    <property type="project" value="InterPro"/>
</dbReference>
<dbReference type="InterPro" id="IPR003385">
    <property type="entry name" value="Glyco_hydro_77"/>
</dbReference>
<dbReference type="InterPro" id="IPR017853">
    <property type="entry name" value="GH"/>
</dbReference>
<keyword evidence="6 10" id="KW-0808">Transferase</keyword>
<evidence type="ECO:0000256" key="4">
    <source>
        <dbReference type="ARBA" id="ARBA00020295"/>
    </source>
</evidence>
<dbReference type="Pfam" id="PF02446">
    <property type="entry name" value="Glyco_hydro_77"/>
    <property type="match status" value="1"/>
</dbReference>
<evidence type="ECO:0000313" key="11">
    <source>
        <dbReference type="EMBL" id="HIW84175.1"/>
    </source>
</evidence>
<evidence type="ECO:0000256" key="7">
    <source>
        <dbReference type="ARBA" id="ARBA00023277"/>
    </source>
</evidence>
<keyword evidence="7 10" id="KW-0119">Carbohydrate metabolism</keyword>
<name>A0A9D1RAY9_9FIRM</name>
<sequence length="503" mass="58564">MRESGILMPVSSLPSPSGVGELGKQAYEFIELLSRSGVKIWQILPLNPVGYGNSPYQPYSSCAGDEIYISLELLYEGGLLKELPKPFQEWQTRVRYEEVRAYKEPYLREAFENFTAMLQAASGTAAGSEGDARTRSAEDYEQFIAQPWVAEYAVFQALKQTNERKCWNEWKEEDKSWPEERRTLTEAEEAEAAYQRFLQYEFFRQWMRVKKKAEENGIRIMGDVPFYVGIDSVDVWGEKKNFLLDRDGKAVFIAGVPPDYFSATGQRWGNPIYDWDHMKKTGYQFWVDRIGYNQKLFDIIRIDHFRAFDTYWKIPASCPTAIEGEWVEAPGYEVIDTLLEKIPDVSLVAEDLGELRAEVLTLKEHYHLKGMKILVFSLNTRGKYAYDEFHDVENMIIYTGTHDNDTLMEWYQGLTTASKRKLRRFLKRQGFGQGSVQERLLGYTWKSRAEYAIVPMADILGLGREGHINTPGTVGSPNWEWRMPDMERIRDALWKYHRQMRDR</sequence>
<evidence type="ECO:0000256" key="8">
    <source>
        <dbReference type="ARBA" id="ARBA00031423"/>
    </source>
</evidence>
<evidence type="ECO:0000313" key="12">
    <source>
        <dbReference type="Proteomes" id="UP000824263"/>
    </source>
</evidence>
<evidence type="ECO:0000256" key="2">
    <source>
        <dbReference type="ARBA" id="ARBA00005684"/>
    </source>
</evidence>
<reference evidence="11" key="1">
    <citation type="journal article" date="2021" name="PeerJ">
        <title>Extensive microbial diversity within the chicken gut microbiome revealed by metagenomics and culture.</title>
        <authorList>
            <person name="Gilroy R."/>
            <person name="Ravi A."/>
            <person name="Getino M."/>
            <person name="Pursley I."/>
            <person name="Horton D.L."/>
            <person name="Alikhan N.F."/>
            <person name="Baker D."/>
            <person name="Gharbi K."/>
            <person name="Hall N."/>
            <person name="Watson M."/>
            <person name="Adriaenssens E.M."/>
            <person name="Foster-Nyarko E."/>
            <person name="Jarju S."/>
            <person name="Secka A."/>
            <person name="Antonio M."/>
            <person name="Oren A."/>
            <person name="Chaudhuri R.R."/>
            <person name="La Ragione R."/>
            <person name="Hildebrand F."/>
            <person name="Pallen M.J."/>
        </authorList>
    </citation>
    <scope>NUCLEOTIDE SEQUENCE</scope>
    <source>
        <strain evidence="11">ChiSxjej1B13-11762</strain>
    </source>
</reference>
<evidence type="ECO:0000256" key="10">
    <source>
        <dbReference type="RuleBase" id="RU361207"/>
    </source>
</evidence>
<accession>A0A9D1RAY9</accession>
<dbReference type="EMBL" id="DXGF01000137">
    <property type="protein sequence ID" value="HIW84175.1"/>
    <property type="molecule type" value="Genomic_DNA"/>
</dbReference>
<evidence type="ECO:0000256" key="5">
    <source>
        <dbReference type="ARBA" id="ARBA00022676"/>
    </source>
</evidence>
<keyword evidence="5 10" id="KW-0328">Glycosyltransferase</keyword>
<dbReference type="Proteomes" id="UP000824263">
    <property type="component" value="Unassembled WGS sequence"/>
</dbReference>
<dbReference type="PANTHER" id="PTHR32438">
    <property type="entry name" value="4-ALPHA-GLUCANOTRANSFERASE DPE1, CHLOROPLASTIC/AMYLOPLASTIC"/>
    <property type="match status" value="1"/>
</dbReference>
<evidence type="ECO:0000256" key="6">
    <source>
        <dbReference type="ARBA" id="ARBA00022679"/>
    </source>
</evidence>
<dbReference type="GO" id="GO:0004134">
    <property type="term" value="F:4-alpha-glucanotransferase activity"/>
    <property type="evidence" value="ECO:0007669"/>
    <property type="project" value="UniProtKB-EC"/>
</dbReference>
<protein>
    <recommendedName>
        <fullName evidence="4 10">4-alpha-glucanotransferase</fullName>
        <ecNumber evidence="3 10">2.4.1.25</ecNumber>
    </recommendedName>
    <alternativeName>
        <fullName evidence="8 10">Amylomaltase</fullName>
    </alternativeName>
    <alternativeName>
        <fullName evidence="9 10">Disproportionating enzyme</fullName>
    </alternativeName>
</protein>
<reference evidence="11" key="2">
    <citation type="submission" date="2021-04" db="EMBL/GenBank/DDBJ databases">
        <authorList>
            <person name="Gilroy R."/>
        </authorList>
    </citation>
    <scope>NUCLEOTIDE SEQUENCE</scope>
    <source>
        <strain evidence="11">ChiSxjej1B13-11762</strain>
    </source>
</reference>
<dbReference type="EC" id="2.4.1.25" evidence="3 10"/>
<dbReference type="AlphaFoldDB" id="A0A9D1RAY9"/>
<gene>
    <name evidence="11" type="primary">malQ</name>
    <name evidence="11" type="ORF">H9873_07630</name>
</gene>
<evidence type="ECO:0000256" key="3">
    <source>
        <dbReference type="ARBA" id="ARBA00012560"/>
    </source>
</evidence>
<comment type="catalytic activity">
    <reaction evidence="1 10">
        <text>Transfers a segment of a (1-&gt;4)-alpha-D-glucan to a new position in an acceptor, which may be glucose or a (1-&gt;4)-alpha-D-glucan.</text>
        <dbReference type="EC" id="2.4.1.25"/>
    </reaction>
</comment>
<proteinExistence type="inferred from homology"/>
<dbReference type="PANTHER" id="PTHR32438:SF5">
    <property type="entry name" value="4-ALPHA-GLUCANOTRANSFERASE DPE1, CHLOROPLASTIC_AMYLOPLASTIC"/>
    <property type="match status" value="1"/>
</dbReference>
<evidence type="ECO:0000256" key="9">
    <source>
        <dbReference type="ARBA" id="ARBA00031501"/>
    </source>
</evidence>
<organism evidence="11 12">
    <name type="scientific">Candidatus Dorea gallistercoris</name>
    <dbReference type="NCBI Taxonomy" id="2838542"/>
    <lineage>
        <taxon>Bacteria</taxon>
        <taxon>Bacillati</taxon>
        <taxon>Bacillota</taxon>
        <taxon>Clostridia</taxon>
        <taxon>Lachnospirales</taxon>
        <taxon>Lachnospiraceae</taxon>
        <taxon>Dorea</taxon>
    </lineage>
</organism>
<comment type="caution">
    <text evidence="11">The sequence shown here is derived from an EMBL/GenBank/DDBJ whole genome shotgun (WGS) entry which is preliminary data.</text>
</comment>
<dbReference type="SUPFAM" id="SSF51445">
    <property type="entry name" value="(Trans)glycosidases"/>
    <property type="match status" value="1"/>
</dbReference>
<dbReference type="NCBIfam" id="NF011080">
    <property type="entry name" value="PRK14508.1-3"/>
    <property type="match status" value="1"/>
</dbReference>
<dbReference type="Gene3D" id="3.20.20.80">
    <property type="entry name" value="Glycosidases"/>
    <property type="match status" value="1"/>
</dbReference>
<dbReference type="NCBIfam" id="TIGR00217">
    <property type="entry name" value="malQ"/>
    <property type="match status" value="1"/>
</dbReference>